<proteinExistence type="predicted"/>
<evidence type="ECO:0000313" key="8">
    <source>
        <dbReference type="Proteomes" id="UP001583193"/>
    </source>
</evidence>
<dbReference type="InterPro" id="IPR036259">
    <property type="entry name" value="MFS_trans_sf"/>
</dbReference>
<dbReference type="EMBL" id="JAVDPF010000017">
    <property type="protein sequence ID" value="KAL1875557.1"/>
    <property type="molecule type" value="Genomic_DNA"/>
</dbReference>
<comment type="subcellular location">
    <subcellularLocation>
        <location evidence="1">Membrane</location>
        <topology evidence="1">Multi-pass membrane protein</topology>
    </subcellularLocation>
</comment>
<feature type="region of interest" description="Disordered" evidence="6">
    <location>
        <begin position="1"/>
        <end position="20"/>
    </location>
</feature>
<evidence type="ECO:0000256" key="1">
    <source>
        <dbReference type="ARBA" id="ARBA00004141"/>
    </source>
</evidence>
<dbReference type="Gene3D" id="1.20.1250.20">
    <property type="entry name" value="MFS general substrate transporter like domains"/>
    <property type="match status" value="1"/>
</dbReference>
<name>A0ABR3XIK2_9EURO</name>
<accession>A0ABR3XIK2</accession>
<dbReference type="SUPFAM" id="SSF103473">
    <property type="entry name" value="MFS general substrate transporter"/>
    <property type="match status" value="1"/>
</dbReference>
<reference evidence="7 8" key="1">
    <citation type="journal article" date="2024" name="IMA Fungus">
        <title>IMA Genome - F19 : A genome assembly and annotation guide to empower mycologists, including annotated draft genome sequences of Ceratocystis pirilliformis, Diaporthe australafricana, Fusarium ophioides, Paecilomyces lecythidis, and Sporothrix stenoceras.</title>
        <authorList>
            <person name="Aylward J."/>
            <person name="Wilson A.M."/>
            <person name="Visagie C.M."/>
            <person name="Spraker J."/>
            <person name="Barnes I."/>
            <person name="Buitendag C."/>
            <person name="Ceriani C."/>
            <person name="Del Mar Angel L."/>
            <person name="du Plessis D."/>
            <person name="Fuchs T."/>
            <person name="Gasser K."/>
            <person name="Kramer D."/>
            <person name="Li W."/>
            <person name="Munsamy K."/>
            <person name="Piso A."/>
            <person name="Price J.L."/>
            <person name="Sonnekus B."/>
            <person name="Thomas C."/>
            <person name="van der Nest A."/>
            <person name="van Dijk A."/>
            <person name="van Heerden A."/>
            <person name="van Vuuren N."/>
            <person name="Yilmaz N."/>
            <person name="Duong T.A."/>
            <person name="van der Merwe N.A."/>
            <person name="Wingfield M.J."/>
            <person name="Wingfield B.D."/>
        </authorList>
    </citation>
    <scope>NUCLEOTIDE SEQUENCE [LARGE SCALE GENOMIC DNA]</scope>
    <source>
        <strain evidence="7 8">CMW 18167</strain>
    </source>
</reference>
<evidence type="ECO:0000256" key="2">
    <source>
        <dbReference type="ARBA" id="ARBA00022448"/>
    </source>
</evidence>
<keyword evidence="8" id="KW-1185">Reference proteome</keyword>
<keyword evidence="5" id="KW-0472">Membrane</keyword>
<dbReference type="PANTHER" id="PTHR43791">
    <property type="entry name" value="PERMEASE-RELATED"/>
    <property type="match status" value="1"/>
</dbReference>
<dbReference type="PANTHER" id="PTHR43791:SF39">
    <property type="entry name" value="TRANSPORTER LIZ1_SEO1, PUTATIVE (AFU_ORTHOLOGUE AFUA_3G00980)-RELATED"/>
    <property type="match status" value="1"/>
</dbReference>
<keyword evidence="2" id="KW-0813">Transport</keyword>
<keyword evidence="4" id="KW-1133">Transmembrane helix</keyword>
<dbReference type="Proteomes" id="UP001583193">
    <property type="component" value="Unassembled WGS sequence"/>
</dbReference>
<evidence type="ECO:0000313" key="7">
    <source>
        <dbReference type="EMBL" id="KAL1875557.1"/>
    </source>
</evidence>
<protein>
    <recommendedName>
        <fullName evidence="9">Pantothenate transporter liz1</fullName>
    </recommendedName>
</protein>
<evidence type="ECO:0000256" key="6">
    <source>
        <dbReference type="SAM" id="MobiDB-lite"/>
    </source>
</evidence>
<evidence type="ECO:0008006" key="9">
    <source>
        <dbReference type="Google" id="ProtNLM"/>
    </source>
</evidence>
<comment type="caution">
    <text evidence="7">The sequence shown here is derived from an EMBL/GenBank/DDBJ whole genome shotgun (WGS) entry which is preliminary data.</text>
</comment>
<evidence type="ECO:0000256" key="5">
    <source>
        <dbReference type="ARBA" id="ARBA00023136"/>
    </source>
</evidence>
<evidence type="ECO:0000256" key="3">
    <source>
        <dbReference type="ARBA" id="ARBA00022692"/>
    </source>
</evidence>
<organism evidence="7 8">
    <name type="scientific">Paecilomyces lecythidis</name>
    <dbReference type="NCBI Taxonomy" id="3004212"/>
    <lineage>
        <taxon>Eukaryota</taxon>
        <taxon>Fungi</taxon>
        <taxon>Dikarya</taxon>
        <taxon>Ascomycota</taxon>
        <taxon>Pezizomycotina</taxon>
        <taxon>Eurotiomycetes</taxon>
        <taxon>Eurotiomycetidae</taxon>
        <taxon>Eurotiales</taxon>
        <taxon>Thermoascaceae</taxon>
        <taxon>Paecilomyces</taxon>
    </lineage>
</organism>
<keyword evidence="3" id="KW-0812">Transmembrane</keyword>
<gene>
    <name evidence="7" type="ORF">Plec18167_005493</name>
</gene>
<evidence type="ECO:0000256" key="4">
    <source>
        <dbReference type="ARBA" id="ARBA00022989"/>
    </source>
</evidence>
<sequence>MAEKRDSDESASIDAGTQNYIPKEPKKKRFVSYLWDTFDKPPEERRLLSKLDAAIISFASIGYFVKSIDQYNINNAFVSGMKEDLDLYKNQLNYIQAAWTIGYMVGQVPSNIILSRTRPRYWIPTLEWASGSDVDSE</sequence>